<feature type="domain" description="C2" evidence="8">
    <location>
        <begin position="158"/>
        <end position="279"/>
    </location>
</feature>
<protein>
    <recommendedName>
        <fullName evidence="8">C2 domain-containing protein</fullName>
    </recommendedName>
</protein>
<keyword evidence="4 7" id="KW-1133">Transmembrane helix</keyword>
<evidence type="ECO:0000256" key="1">
    <source>
        <dbReference type="ARBA" id="ARBA00004167"/>
    </source>
</evidence>
<evidence type="ECO:0000256" key="4">
    <source>
        <dbReference type="ARBA" id="ARBA00022989"/>
    </source>
</evidence>
<keyword evidence="3" id="KW-0677">Repeat</keyword>
<gene>
    <name evidence="9" type="ORF">DSPE1174_LOCUS27736</name>
</gene>
<dbReference type="GO" id="GO:0016020">
    <property type="term" value="C:membrane"/>
    <property type="evidence" value="ECO:0007669"/>
    <property type="project" value="UniProtKB-SubCell"/>
</dbReference>
<dbReference type="Gene3D" id="2.60.40.150">
    <property type="entry name" value="C2 domain"/>
    <property type="match status" value="2"/>
</dbReference>
<feature type="compositionally biased region" description="Acidic residues" evidence="6">
    <location>
        <begin position="373"/>
        <end position="393"/>
    </location>
</feature>
<dbReference type="PANTHER" id="PTHR12546:SF33">
    <property type="entry name" value="SPERM VESICLE FUSION PROTEIN FER-1"/>
    <property type="match status" value="1"/>
</dbReference>
<keyword evidence="2 7" id="KW-0812">Transmembrane</keyword>
<dbReference type="PROSITE" id="PS50004">
    <property type="entry name" value="C2"/>
    <property type="match status" value="2"/>
</dbReference>
<dbReference type="CDD" id="cd04037">
    <property type="entry name" value="C2E_Ferlin"/>
    <property type="match status" value="1"/>
</dbReference>
<dbReference type="InterPro" id="IPR000008">
    <property type="entry name" value="C2_dom"/>
</dbReference>
<dbReference type="SMART" id="SM00239">
    <property type="entry name" value="C2"/>
    <property type="match status" value="2"/>
</dbReference>
<dbReference type="Pfam" id="PF00168">
    <property type="entry name" value="C2"/>
    <property type="match status" value="2"/>
</dbReference>
<evidence type="ECO:0000256" key="5">
    <source>
        <dbReference type="ARBA" id="ARBA00023136"/>
    </source>
</evidence>
<evidence type="ECO:0000256" key="2">
    <source>
        <dbReference type="ARBA" id="ARBA00022692"/>
    </source>
</evidence>
<dbReference type="InterPro" id="IPR037724">
    <property type="entry name" value="C2E_Ferlin"/>
</dbReference>
<dbReference type="CDD" id="cd00030">
    <property type="entry name" value="C2"/>
    <property type="match status" value="1"/>
</dbReference>
<evidence type="ECO:0000259" key="8">
    <source>
        <dbReference type="PROSITE" id="PS50004"/>
    </source>
</evidence>
<evidence type="ECO:0000256" key="6">
    <source>
        <dbReference type="SAM" id="MobiDB-lite"/>
    </source>
</evidence>
<dbReference type="InterPro" id="IPR035892">
    <property type="entry name" value="C2_domain_sf"/>
</dbReference>
<dbReference type="InterPro" id="IPR037721">
    <property type="entry name" value="Ferlin"/>
</dbReference>
<dbReference type="GO" id="GO:0007009">
    <property type="term" value="P:plasma membrane organization"/>
    <property type="evidence" value="ECO:0007669"/>
    <property type="project" value="TreeGrafter"/>
</dbReference>
<dbReference type="SUPFAM" id="SSF49562">
    <property type="entry name" value="C2 domain (Calcium/lipid-binding domain, CaLB)"/>
    <property type="match status" value="2"/>
</dbReference>
<feature type="domain" description="C2" evidence="8">
    <location>
        <begin position="1"/>
        <end position="113"/>
    </location>
</feature>
<evidence type="ECO:0000256" key="3">
    <source>
        <dbReference type="ARBA" id="ARBA00022737"/>
    </source>
</evidence>
<dbReference type="EMBL" id="HBGS01053783">
    <property type="protein sequence ID" value="CAD9472713.1"/>
    <property type="molecule type" value="Transcribed_RNA"/>
</dbReference>
<feature type="transmembrane region" description="Helical" evidence="7">
    <location>
        <begin position="493"/>
        <end position="513"/>
    </location>
</feature>
<organism evidence="9">
    <name type="scientific">Octactis speculum</name>
    <dbReference type="NCBI Taxonomy" id="3111310"/>
    <lineage>
        <taxon>Eukaryota</taxon>
        <taxon>Sar</taxon>
        <taxon>Stramenopiles</taxon>
        <taxon>Ochrophyta</taxon>
        <taxon>Dictyochophyceae</taxon>
        <taxon>Dictyochales</taxon>
        <taxon>Dictyochaceae</taxon>
        <taxon>Octactis</taxon>
    </lineage>
</organism>
<evidence type="ECO:0000313" key="9">
    <source>
        <dbReference type="EMBL" id="CAD9472713.1"/>
    </source>
</evidence>
<sequence>MGLIDHPPKRSVVRIYIVSAKNLQPVGGGLSDPYIRIRLGKTYINDVQTVQKQTLDPGFYKFYELDAAIPGSVSLKIELRDWQYFPLHEHELIGETTIDLEDRWFQQKWQSCANGLERDEVTGEKYDIPIEMRSLYLPGNPVSQGQLEMWVEILPADKARNIPISEMSGPVKKKFEIRIICWKAEGIPKSAGEDFYCRFTVPNQKPKSTDTHWKCKARTPSWNYRIKFQVELPLKNPLEGSLSIQLWDKDILTADEIIGEMNLDIYPWLLMAYHRDGEVAPFKEINIAEEKMKNAEEAENDEAGESGLGDTMGLGLGFNFFGEDEHVTKKKKVLGQDQYQMVPFEVVDGDPSIFNANTDSNAEAQEEDKQAEDAEEEPGTSSDEEDDESEVDDGEAARDFINTLKGMAGLGEIAEDARWLNMMHHNHKKKKLVNKGKVAVTVTIVPETDAVERPVGNGRDEPNNNPMLPPPVGRLSLSFNPLAVLKELISPAVVFYIICCICCVLCLMAMAYLGTYYMTIYTLINSL</sequence>
<comment type="subcellular location">
    <subcellularLocation>
        <location evidence="1">Membrane</location>
        <topology evidence="1">Single-pass membrane protein</topology>
    </subcellularLocation>
</comment>
<reference evidence="9" key="1">
    <citation type="submission" date="2021-01" db="EMBL/GenBank/DDBJ databases">
        <authorList>
            <person name="Corre E."/>
            <person name="Pelletier E."/>
            <person name="Niang G."/>
            <person name="Scheremetjew M."/>
            <person name="Finn R."/>
            <person name="Kale V."/>
            <person name="Holt S."/>
            <person name="Cochrane G."/>
            <person name="Meng A."/>
            <person name="Brown T."/>
            <person name="Cohen L."/>
        </authorList>
    </citation>
    <scope>NUCLEOTIDE SEQUENCE</scope>
    <source>
        <strain evidence="9">CCMP1381</strain>
    </source>
</reference>
<name>A0A7S2M9Y3_9STRA</name>
<dbReference type="AlphaFoldDB" id="A0A7S2M9Y3"/>
<accession>A0A7S2M9Y3</accession>
<proteinExistence type="predicted"/>
<evidence type="ECO:0000256" key="7">
    <source>
        <dbReference type="SAM" id="Phobius"/>
    </source>
</evidence>
<dbReference type="PANTHER" id="PTHR12546">
    <property type="entry name" value="FER-1-LIKE"/>
    <property type="match status" value="1"/>
</dbReference>
<feature type="region of interest" description="Disordered" evidence="6">
    <location>
        <begin position="350"/>
        <end position="393"/>
    </location>
</feature>
<keyword evidence="5 7" id="KW-0472">Membrane</keyword>